<dbReference type="GO" id="GO:0005886">
    <property type="term" value="C:plasma membrane"/>
    <property type="evidence" value="ECO:0007669"/>
    <property type="project" value="UniProtKB-SubCell"/>
</dbReference>
<dbReference type="PANTHER" id="PTHR30622:SF2">
    <property type="entry name" value="UNDECAPRENYL-DIPHOSPHATASE"/>
    <property type="match status" value="1"/>
</dbReference>
<protein>
    <recommendedName>
        <fullName evidence="4 17">Undecaprenyl-diphosphatase</fullName>
        <ecNumber evidence="3 17">3.6.1.27</ecNumber>
    </recommendedName>
    <alternativeName>
        <fullName evidence="15 17">Bacitracin resistance protein</fullName>
    </alternativeName>
    <alternativeName>
        <fullName evidence="14 17">Undecaprenyl pyrophosphate phosphatase</fullName>
    </alternativeName>
</protein>
<evidence type="ECO:0000256" key="2">
    <source>
        <dbReference type="ARBA" id="ARBA00010621"/>
    </source>
</evidence>
<evidence type="ECO:0000256" key="6">
    <source>
        <dbReference type="ARBA" id="ARBA00022692"/>
    </source>
</evidence>
<keyword evidence="12 17" id="KW-0046">Antibiotic resistance</keyword>
<accession>A0A060M0T9</accession>
<evidence type="ECO:0000256" key="10">
    <source>
        <dbReference type="ARBA" id="ARBA00022989"/>
    </source>
</evidence>
<organism evidence="18 19">
    <name type="scientific">Shouchella lehensis G1</name>
    <dbReference type="NCBI Taxonomy" id="1246626"/>
    <lineage>
        <taxon>Bacteria</taxon>
        <taxon>Bacillati</taxon>
        <taxon>Bacillota</taxon>
        <taxon>Bacilli</taxon>
        <taxon>Bacillales</taxon>
        <taxon>Bacillaceae</taxon>
        <taxon>Shouchella</taxon>
    </lineage>
</organism>
<dbReference type="Pfam" id="PF02673">
    <property type="entry name" value="BacA"/>
    <property type="match status" value="1"/>
</dbReference>
<feature type="transmembrane region" description="Helical" evidence="17">
    <location>
        <begin position="219"/>
        <end position="245"/>
    </location>
</feature>
<feature type="transmembrane region" description="Helical" evidence="17">
    <location>
        <begin position="41"/>
        <end position="59"/>
    </location>
</feature>
<evidence type="ECO:0000256" key="4">
    <source>
        <dbReference type="ARBA" id="ARBA00021581"/>
    </source>
</evidence>
<evidence type="ECO:0000256" key="14">
    <source>
        <dbReference type="ARBA" id="ARBA00032707"/>
    </source>
</evidence>
<dbReference type="eggNOG" id="COG1968">
    <property type="taxonomic scope" value="Bacteria"/>
</dbReference>
<dbReference type="STRING" id="1246626.BleG1_1590"/>
<keyword evidence="13 17" id="KW-0961">Cell wall biogenesis/degradation</keyword>
<dbReference type="HOGENOM" id="CLU_060296_1_2_9"/>
<dbReference type="GO" id="GO:0046677">
    <property type="term" value="P:response to antibiotic"/>
    <property type="evidence" value="ECO:0007669"/>
    <property type="project" value="UniProtKB-UniRule"/>
</dbReference>
<keyword evidence="7 17" id="KW-0378">Hydrolase</keyword>
<evidence type="ECO:0000256" key="1">
    <source>
        <dbReference type="ARBA" id="ARBA00004651"/>
    </source>
</evidence>
<sequence length="277" mass="30654">MTLLEAIILGLVQGITEFLPISSSAHLILVQSMFNMTFEGLSFEILLHLASVLAVILYYRKDIYEIIRGFFAFFTNRTPQNRSMFMFAVYLIVATGITGIAGILFEDYIGETFRAPIFIALALAITGLFLIIIERFVKLGNRTEKEMTIWDSIFVGLGQCLALIPGLSRSGTTLIVGMFAGLSKETAVRFSFLLSIPVILGSSVLAIRDLTSGELLEQTTVTALGLSFLVTFVASWIGIVFFINLVRKSKLVYFAVYCFVVAILVFIFRDSLGTTDI</sequence>
<comment type="subcellular location">
    <subcellularLocation>
        <location evidence="1 17">Cell membrane</location>
        <topology evidence="1 17">Multi-pass membrane protein</topology>
    </subcellularLocation>
</comment>
<dbReference type="GO" id="GO:0050380">
    <property type="term" value="F:undecaprenyl-diphosphatase activity"/>
    <property type="evidence" value="ECO:0007669"/>
    <property type="project" value="UniProtKB-UniRule"/>
</dbReference>
<feature type="transmembrane region" description="Helical" evidence="17">
    <location>
        <begin position="117"/>
        <end position="137"/>
    </location>
</feature>
<keyword evidence="11 17" id="KW-0472">Membrane</keyword>
<dbReference type="InterPro" id="IPR003824">
    <property type="entry name" value="UppP"/>
</dbReference>
<comment type="miscellaneous">
    <text evidence="17">Bacitracin is thought to be involved in the inhibition of peptidoglycan synthesis by sequestering undecaprenyl diphosphate, thereby reducing the pool of lipid carrier available.</text>
</comment>
<comment type="function">
    <text evidence="17">Catalyzes the dephosphorylation of undecaprenyl diphosphate (UPP). Confers resistance to bacitracin.</text>
</comment>
<dbReference type="HAMAP" id="MF_01006">
    <property type="entry name" value="Undec_diphosphatase"/>
    <property type="match status" value="1"/>
</dbReference>
<evidence type="ECO:0000256" key="5">
    <source>
        <dbReference type="ARBA" id="ARBA00022475"/>
    </source>
</evidence>
<evidence type="ECO:0000256" key="9">
    <source>
        <dbReference type="ARBA" id="ARBA00022984"/>
    </source>
</evidence>
<name>A0A060M0T9_9BACI</name>
<feature type="transmembrane region" description="Helical" evidence="17">
    <location>
        <begin position="84"/>
        <end position="105"/>
    </location>
</feature>
<dbReference type="GO" id="GO:0008360">
    <property type="term" value="P:regulation of cell shape"/>
    <property type="evidence" value="ECO:0007669"/>
    <property type="project" value="UniProtKB-KW"/>
</dbReference>
<dbReference type="KEGG" id="ble:BleG1_1590"/>
<dbReference type="OrthoDB" id="9808289at2"/>
<feature type="transmembrane region" description="Helical" evidence="17">
    <location>
        <begin position="187"/>
        <end position="207"/>
    </location>
</feature>
<evidence type="ECO:0000256" key="8">
    <source>
        <dbReference type="ARBA" id="ARBA00022960"/>
    </source>
</evidence>
<feature type="transmembrane region" description="Helical" evidence="17">
    <location>
        <begin position="251"/>
        <end position="268"/>
    </location>
</feature>
<proteinExistence type="inferred from homology"/>
<dbReference type="GO" id="GO:0009252">
    <property type="term" value="P:peptidoglycan biosynthetic process"/>
    <property type="evidence" value="ECO:0007669"/>
    <property type="project" value="UniProtKB-KW"/>
</dbReference>
<evidence type="ECO:0000256" key="11">
    <source>
        <dbReference type="ARBA" id="ARBA00023136"/>
    </source>
</evidence>
<evidence type="ECO:0000256" key="16">
    <source>
        <dbReference type="ARBA" id="ARBA00047594"/>
    </source>
</evidence>
<dbReference type="RefSeq" id="WP_038479175.1">
    <property type="nucleotide sequence ID" value="NZ_CP003923.1"/>
</dbReference>
<keyword evidence="19" id="KW-1185">Reference proteome</keyword>
<comment type="catalytic activity">
    <reaction evidence="16 17">
        <text>di-trans,octa-cis-undecaprenyl diphosphate + H2O = di-trans,octa-cis-undecaprenyl phosphate + phosphate + H(+)</text>
        <dbReference type="Rhea" id="RHEA:28094"/>
        <dbReference type="ChEBI" id="CHEBI:15377"/>
        <dbReference type="ChEBI" id="CHEBI:15378"/>
        <dbReference type="ChEBI" id="CHEBI:43474"/>
        <dbReference type="ChEBI" id="CHEBI:58405"/>
        <dbReference type="ChEBI" id="CHEBI:60392"/>
        <dbReference type="EC" id="3.6.1.27"/>
    </reaction>
</comment>
<evidence type="ECO:0000256" key="3">
    <source>
        <dbReference type="ARBA" id="ARBA00012374"/>
    </source>
</evidence>
<reference evidence="18 19" key="1">
    <citation type="journal article" date="2014" name="Gene">
        <title>A comparative genomic analysis of the alkalitolerant soil bacterium Bacillus lehensis G1.</title>
        <authorList>
            <person name="Noor Y.M."/>
            <person name="Samsulrizal N.H."/>
            <person name="Jema'on N.A."/>
            <person name="Low K.O."/>
            <person name="Ramli A.N."/>
            <person name="Alias N.I."/>
            <person name="Damis S.I."/>
            <person name="Fuzi S.F."/>
            <person name="Isa M.N."/>
            <person name="Murad A.M."/>
            <person name="Raih M.F."/>
            <person name="Bakar F.D."/>
            <person name="Najimudin N."/>
            <person name="Mahadi N.M."/>
            <person name="Illias R.M."/>
        </authorList>
    </citation>
    <scope>NUCLEOTIDE SEQUENCE [LARGE SCALE GENOMIC DNA]</scope>
    <source>
        <strain evidence="18 19">G1</strain>
    </source>
</reference>
<dbReference type="EC" id="3.6.1.27" evidence="3 17"/>
<keyword evidence="8 17" id="KW-0133">Cell shape</keyword>
<evidence type="ECO:0000256" key="12">
    <source>
        <dbReference type="ARBA" id="ARBA00023251"/>
    </source>
</evidence>
<evidence type="ECO:0000313" key="18">
    <source>
        <dbReference type="EMBL" id="AIC94168.1"/>
    </source>
</evidence>
<evidence type="ECO:0000256" key="7">
    <source>
        <dbReference type="ARBA" id="ARBA00022801"/>
    </source>
</evidence>
<dbReference type="Proteomes" id="UP000027142">
    <property type="component" value="Chromosome"/>
</dbReference>
<keyword evidence="9 17" id="KW-0573">Peptidoglycan synthesis</keyword>
<dbReference type="PATRIC" id="fig|1246626.3.peg.1578"/>
<dbReference type="AlphaFoldDB" id="A0A060M0T9"/>
<keyword evidence="10 17" id="KW-1133">Transmembrane helix</keyword>
<comment type="similarity">
    <text evidence="2 17">Belongs to the UppP family.</text>
</comment>
<feature type="transmembrane region" description="Helical" evidence="17">
    <location>
        <begin position="7"/>
        <end position="29"/>
    </location>
</feature>
<gene>
    <name evidence="17" type="primary">uppP</name>
    <name evidence="18" type="ORF">BleG1_1590</name>
</gene>
<evidence type="ECO:0000256" key="17">
    <source>
        <dbReference type="HAMAP-Rule" id="MF_01006"/>
    </source>
</evidence>
<dbReference type="PANTHER" id="PTHR30622">
    <property type="entry name" value="UNDECAPRENYL-DIPHOSPHATASE"/>
    <property type="match status" value="1"/>
</dbReference>
<evidence type="ECO:0000313" key="19">
    <source>
        <dbReference type="Proteomes" id="UP000027142"/>
    </source>
</evidence>
<keyword evidence="5 17" id="KW-1003">Cell membrane</keyword>
<dbReference type="GO" id="GO:0071555">
    <property type="term" value="P:cell wall organization"/>
    <property type="evidence" value="ECO:0007669"/>
    <property type="project" value="UniProtKB-KW"/>
</dbReference>
<evidence type="ECO:0000256" key="15">
    <source>
        <dbReference type="ARBA" id="ARBA00032932"/>
    </source>
</evidence>
<dbReference type="EMBL" id="CP003923">
    <property type="protein sequence ID" value="AIC94168.1"/>
    <property type="molecule type" value="Genomic_DNA"/>
</dbReference>
<evidence type="ECO:0000256" key="13">
    <source>
        <dbReference type="ARBA" id="ARBA00023316"/>
    </source>
</evidence>
<keyword evidence="6 17" id="KW-0812">Transmembrane</keyword>